<keyword evidence="1" id="KW-0812">Transmembrane</keyword>
<feature type="transmembrane region" description="Helical" evidence="1">
    <location>
        <begin position="6"/>
        <end position="31"/>
    </location>
</feature>
<feature type="transmembrane region" description="Helical" evidence="1">
    <location>
        <begin position="140"/>
        <end position="159"/>
    </location>
</feature>
<evidence type="ECO:0000313" key="2">
    <source>
        <dbReference type="EMBL" id="NMF10411.1"/>
    </source>
</evidence>
<evidence type="ECO:0000256" key="1">
    <source>
        <dbReference type="SAM" id="Phobius"/>
    </source>
</evidence>
<organism evidence="2 3">
    <name type="scientific">Corynebacterium xerosis</name>
    <dbReference type="NCBI Taxonomy" id="1725"/>
    <lineage>
        <taxon>Bacteria</taxon>
        <taxon>Bacillati</taxon>
        <taxon>Actinomycetota</taxon>
        <taxon>Actinomycetes</taxon>
        <taxon>Mycobacteriales</taxon>
        <taxon>Corynebacteriaceae</taxon>
        <taxon>Corynebacterium</taxon>
    </lineage>
</organism>
<comment type="caution">
    <text evidence="2">The sequence shown here is derived from an EMBL/GenBank/DDBJ whole genome shotgun (WGS) entry which is preliminary data.</text>
</comment>
<evidence type="ECO:0000313" key="3">
    <source>
        <dbReference type="Proteomes" id="UP000589552"/>
    </source>
</evidence>
<protein>
    <submittedName>
        <fullName evidence="2">DUF1772 domain-containing protein</fullName>
    </submittedName>
</protein>
<reference evidence="2 3" key="1">
    <citation type="submission" date="2020-04" db="EMBL/GenBank/DDBJ databases">
        <authorList>
            <person name="Hitch T.C.A."/>
            <person name="Wylensek D."/>
            <person name="Clavel T."/>
        </authorList>
    </citation>
    <scope>NUCLEOTIDE SEQUENCE [LARGE SCALE GENOMIC DNA]</scope>
    <source>
        <strain evidence="2 3">BL-383-APC-2I</strain>
    </source>
</reference>
<sequence length="160" mass="17237">MSVLLTSMLSVATVTNGLLAGAFFVFSCAVVPGLRRVDDHTFMRAFQTINRAILNGWFLSIFITAPITGVACAAFSVWWNAPFPPALICTAAGGSLLTFIITAAKNVPLNTQLDRATCGNPEEIRAARQAFERSWGRWNFVRTLASVVALGCLVIAEISI</sequence>
<dbReference type="RefSeq" id="WP_168938501.1">
    <property type="nucleotide sequence ID" value="NZ_JABAGA010000013.1"/>
</dbReference>
<feature type="transmembrane region" description="Helical" evidence="1">
    <location>
        <begin position="85"/>
        <end position="104"/>
    </location>
</feature>
<keyword evidence="1" id="KW-1133">Transmembrane helix</keyword>
<keyword evidence="1" id="KW-0472">Membrane</keyword>
<dbReference type="AlphaFoldDB" id="A0A7X9XUP8"/>
<dbReference type="Proteomes" id="UP000589552">
    <property type="component" value="Unassembled WGS sequence"/>
</dbReference>
<proteinExistence type="predicted"/>
<gene>
    <name evidence="2" type="ORF">HF852_12565</name>
</gene>
<name>A0A7X9XUP8_9CORY</name>
<dbReference type="Pfam" id="PF08592">
    <property type="entry name" value="Anthrone_oxy"/>
    <property type="match status" value="1"/>
</dbReference>
<dbReference type="InterPro" id="IPR013901">
    <property type="entry name" value="Anthrone_oxy"/>
</dbReference>
<feature type="transmembrane region" description="Helical" evidence="1">
    <location>
        <begin position="52"/>
        <end position="79"/>
    </location>
</feature>
<accession>A0A7X9XUP8</accession>
<dbReference type="EMBL" id="JABAGA010000013">
    <property type="protein sequence ID" value="NMF10411.1"/>
    <property type="molecule type" value="Genomic_DNA"/>
</dbReference>